<dbReference type="CDD" id="cd00616">
    <property type="entry name" value="AHBA_syn"/>
    <property type="match status" value="1"/>
</dbReference>
<dbReference type="PIRSF" id="PIRSF000390">
    <property type="entry name" value="PLP_StrS"/>
    <property type="match status" value="1"/>
</dbReference>
<dbReference type="InterPro" id="IPR015424">
    <property type="entry name" value="PyrdxlP-dep_Trfase"/>
</dbReference>
<name>A0A4Y9LYV3_9BRAD</name>
<proteinExistence type="inferred from homology"/>
<gene>
    <name evidence="4" type="ORF">E4K65_14455</name>
</gene>
<dbReference type="EMBL" id="SPQT01000006">
    <property type="protein sequence ID" value="TFV48018.1"/>
    <property type="molecule type" value="Genomic_DNA"/>
</dbReference>
<dbReference type="NCBIfam" id="TIGR04181">
    <property type="entry name" value="NHT_00031"/>
    <property type="match status" value="1"/>
</dbReference>
<dbReference type="AlphaFoldDB" id="A0A4Y9LYV3"/>
<evidence type="ECO:0000256" key="2">
    <source>
        <dbReference type="PIRSR" id="PIRSR000390-2"/>
    </source>
</evidence>
<accession>A0A4Y9LYV3</accession>
<evidence type="ECO:0000256" key="3">
    <source>
        <dbReference type="RuleBase" id="RU004508"/>
    </source>
</evidence>
<dbReference type="Gene3D" id="3.90.1150.10">
    <property type="entry name" value="Aspartate Aminotransferase, domain 1"/>
    <property type="match status" value="1"/>
</dbReference>
<dbReference type="RefSeq" id="WP_135174734.1">
    <property type="nucleotide sequence ID" value="NZ_SPQT01000006.1"/>
</dbReference>
<keyword evidence="4" id="KW-0808">Transferase</keyword>
<comment type="similarity">
    <text evidence="3">Belongs to the DegT/DnrJ/EryC1 family.</text>
</comment>
<keyword evidence="5" id="KW-1185">Reference proteome</keyword>
<dbReference type="InterPro" id="IPR000653">
    <property type="entry name" value="DegT/StrS_aminotransferase"/>
</dbReference>
<dbReference type="GO" id="GO:0000271">
    <property type="term" value="P:polysaccharide biosynthetic process"/>
    <property type="evidence" value="ECO:0007669"/>
    <property type="project" value="TreeGrafter"/>
</dbReference>
<dbReference type="PANTHER" id="PTHR30244:SF30">
    <property type="entry name" value="BLR5990 PROTEIN"/>
    <property type="match status" value="1"/>
</dbReference>
<dbReference type="InterPro" id="IPR015422">
    <property type="entry name" value="PyrdxlP-dep_Trfase_small"/>
</dbReference>
<comment type="caution">
    <text evidence="4">The sequence shown here is derived from an EMBL/GenBank/DDBJ whole genome shotgun (WGS) entry which is preliminary data.</text>
</comment>
<feature type="active site" description="Proton acceptor" evidence="1">
    <location>
        <position position="231"/>
    </location>
</feature>
<keyword evidence="4" id="KW-0032">Aminotransferase</keyword>
<dbReference type="SUPFAM" id="SSF53383">
    <property type="entry name" value="PLP-dependent transferases"/>
    <property type="match status" value="1"/>
</dbReference>
<dbReference type="Pfam" id="PF01041">
    <property type="entry name" value="DegT_DnrJ_EryC1"/>
    <property type="match status" value="1"/>
</dbReference>
<evidence type="ECO:0000256" key="1">
    <source>
        <dbReference type="PIRSR" id="PIRSR000390-1"/>
    </source>
</evidence>
<dbReference type="OrthoDB" id="9768668at2"/>
<dbReference type="PANTHER" id="PTHR30244">
    <property type="entry name" value="TRANSAMINASE"/>
    <property type="match status" value="1"/>
</dbReference>
<dbReference type="Gene3D" id="3.40.640.10">
    <property type="entry name" value="Type I PLP-dependent aspartate aminotransferase-like (Major domain)"/>
    <property type="match status" value="1"/>
</dbReference>
<dbReference type="GO" id="GO:0030170">
    <property type="term" value="F:pyridoxal phosphate binding"/>
    <property type="evidence" value="ECO:0007669"/>
    <property type="project" value="TreeGrafter"/>
</dbReference>
<reference evidence="4 5" key="1">
    <citation type="submission" date="2019-03" db="EMBL/GenBank/DDBJ databases">
        <title>Bradyrhizobium diversity isolated from nodules of Chamaecrista fasciculata.</title>
        <authorList>
            <person name="Klepa M.S."/>
            <person name="Urquiaga M.O."/>
            <person name="Hungria M."/>
            <person name="Delamuta J.R."/>
        </authorList>
    </citation>
    <scope>NUCLEOTIDE SEQUENCE [LARGE SCALE GENOMIC DNA]</scope>
    <source>
        <strain evidence="4 5">CNPSo 3448</strain>
    </source>
</reference>
<feature type="modified residue" description="N6-(pyridoxal phosphate)lysine" evidence="2">
    <location>
        <position position="231"/>
    </location>
</feature>
<dbReference type="Proteomes" id="UP000297966">
    <property type="component" value="Unassembled WGS sequence"/>
</dbReference>
<dbReference type="GO" id="GO:0008483">
    <property type="term" value="F:transaminase activity"/>
    <property type="evidence" value="ECO:0007669"/>
    <property type="project" value="UniProtKB-KW"/>
</dbReference>
<dbReference type="InterPro" id="IPR026385">
    <property type="entry name" value="LegC-like"/>
</dbReference>
<dbReference type="InterPro" id="IPR015421">
    <property type="entry name" value="PyrdxlP-dep_Trfase_major"/>
</dbReference>
<organism evidence="4 5">
    <name type="scientific">Bradyrhizobium niftali</name>
    <dbReference type="NCBI Taxonomy" id="2560055"/>
    <lineage>
        <taxon>Bacteria</taxon>
        <taxon>Pseudomonadati</taxon>
        <taxon>Pseudomonadota</taxon>
        <taxon>Alphaproteobacteria</taxon>
        <taxon>Hyphomicrobiales</taxon>
        <taxon>Nitrobacteraceae</taxon>
        <taxon>Bradyrhizobium</taxon>
    </lineage>
</organism>
<protein>
    <submittedName>
        <fullName evidence="4">LegC family aminotransferase</fullName>
    </submittedName>
</protein>
<evidence type="ECO:0000313" key="4">
    <source>
        <dbReference type="EMBL" id="TFV48018.1"/>
    </source>
</evidence>
<evidence type="ECO:0000313" key="5">
    <source>
        <dbReference type="Proteomes" id="UP000297966"/>
    </source>
</evidence>
<sequence length="410" mass="44599">MSISSAQASQNRPAVLDFKPVLDAVDAVLGVAQRPVELHEPRFGQRERELVLDCIDTNWVSSAGKYVTRFEEMVAAATGSRHAVAIVNGTAALHAALVLEGVEANDEVLLPSITFVATANAVRHAGAVPHFVDSTWDTLGLDPRALEAHLDEVAVRQNGAWVNKHTGRRLRAVVPVHIFGHPVDMAALGAVAARYDLVIVEDATESLGSTLNGKGCGTFGHSAVLSFNGNKIITTGGGGMIVTDDEAHARHARHFTSTAKKAHAWAFEHDEVAYNYRLPNINAALGCAQMERLAGMVEAKRVLAKRYLDAFSDFPWARIYREPKGSESNYWLNTLVLDREYASERDRLLEALHGHGIRARPLWTPMHLLPMYRDCPRAALPVAEDMNTRCINLPSSPFLAGAAPEGANQS</sequence>
<keyword evidence="2 3" id="KW-0663">Pyridoxal phosphate</keyword>